<keyword evidence="2" id="KW-1185">Reference proteome</keyword>
<sequence length="82" mass="9378">MSGQRLFGRDEDELQEARRIVADLPSNGVAFTALRRDGIVLGNKPPVQLFSFDRKPEDIVRMTDDNENPNVRHFHKMQAKGK</sequence>
<reference evidence="1 2" key="1">
    <citation type="journal article" date="2016" name="Nat. Commun.">
        <title>Extremotolerant tardigrade genome and improved radiotolerance of human cultured cells by tardigrade-unique protein.</title>
        <authorList>
            <person name="Hashimoto T."/>
            <person name="Horikawa D.D."/>
            <person name="Saito Y."/>
            <person name="Kuwahara H."/>
            <person name="Kozuka-Hata H."/>
            <person name="Shin-I T."/>
            <person name="Minakuchi Y."/>
            <person name="Ohishi K."/>
            <person name="Motoyama A."/>
            <person name="Aizu T."/>
            <person name="Enomoto A."/>
            <person name="Kondo K."/>
            <person name="Tanaka S."/>
            <person name="Hara Y."/>
            <person name="Koshikawa S."/>
            <person name="Sagara H."/>
            <person name="Miura T."/>
            <person name="Yokobori S."/>
            <person name="Miyagawa K."/>
            <person name="Suzuki Y."/>
            <person name="Kubo T."/>
            <person name="Oyama M."/>
            <person name="Kohara Y."/>
            <person name="Fujiyama A."/>
            <person name="Arakawa K."/>
            <person name="Katayama T."/>
            <person name="Toyoda A."/>
            <person name="Kunieda T."/>
        </authorList>
    </citation>
    <scope>NUCLEOTIDE SEQUENCE [LARGE SCALE GENOMIC DNA]</scope>
    <source>
        <strain evidence="1 2">YOKOZUNA-1</strain>
    </source>
</reference>
<comment type="caution">
    <text evidence="1">The sequence shown here is derived from an EMBL/GenBank/DDBJ whole genome shotgun (WGS) entry which is preliminary data.</text>
</comment>
<proteinExistence type="predicted"/>
<dbReference type="EMBL" id="BDGG01000012">
    <property type="protein sequence ID" value="GAV05519.1"/>
    <property type="molecule type" value="Genomic_DNA"/>
</dbReference>
<organism evidence="1 2">
    <name type="scientific">Ramazzottius varieornatus</name>
    <name type="common">Water bear</name>
    <name type="synonym">Tardigrade</name>
    <dbReference type="NCBI Taxonomy" id="947166"/>
    <lineage>
        <taxon>Eukaryota</taxon>
        <taxon>Metazoa</taxon>
        <taxon>Ecdysozoa</taxon>
        <taxon>Tardigrada</taxon>
        <taxon>Eutardigrada</taxon>
        <taxon>Parachela</taxon>
        <taxon>Hypsibioidea</taxon>
        <taxon>Ramazzottiidae</taxon>
        <taxon>Ramazzottius</taxon>
    </lineage>
</organism>
<gene>
    <name evidence="1" type="primary">RvY_15639-1</name>
    <name evidence="1" type="synonym">RvY_15639.1</name>
    <name evidence="1" type="ORF">RvY_15639</name>
</gene>
<name>A0A1D1W3H9_RAMVA</name>
<evidence type="ECO:0000313" key="2">
    <source>
        <dbReference type="Proteomes" id="UP000186922"/>
    </source>
</evidence>
<dbReference type="Proteomes" id="UP000186922">
    <property type="component" value="Unassembled WGS sequence"/>
</dbReference>
<accession>A0A1D1W3H9</accession>
<evidence type="ECO:0000313" key="1">
    <source>
        <dbReference type="EMBL" id="GAV05519.1"/>
    </source>
</evidence>
<dbReference type="AlphaFoldDB" id="A0A1D1W3H9"/>
<protein>
    <submittedName>
        <fullName evidence="1">Uncharacterized protein</fullName>
    </submittedName>
</protein>